<protein>
    <submittedName>
        <fullName evidence="2">Amidohydrolase family protein</fullName>
    </submittedName>
</protein>
<comment type="caution">
    <text evidence="2">The sequence shown here is derived from an EMBL/GenBank/DDBJ whole genome shotgun (WGS) entry which is preliminary data.</text>
</comment>
<accession>A0A6L7G3V5</accession>
<dbReference type="Gene3D" id="3.10.310.70">
    <property type="match status" value="1"/>
</dbReference>
<dbReference type="InterPro" id="IPR032466">
    <property type="entry name" value="Metal_Hydrolase"/>
</dbReference>
<feature type="non-terminal residue" evidence="2">
    <location>
        <position position="405"/>
    </location>
</feature>
<reference evidence="2 3" key="1">
    <citation type="submission" date="2019-12" db="EMBL/GenBank/DDBJ databases">
        <authorList>
            <person name="Li M."/>
        </authorList>
    </citation>
    <scope>NUCLEOTIDE SEQUENCE [LARGE SCALE GENOMIC DNA]</scope>
    <source>
        <strain evidence="2 3">GBMRC 2024</strain>
    </source>
</reference>
<keyword evidence="2" id="KW-0378">Hydrolase</keyword>
<dbReference type="SUPFAM" id="SSF51338">
    <property type="entry name" value="Composite domain of metallo-dependent hydrolases"/>
    <property type="match status" value="1"/>
</dbReference>
<dbReference type="RefSeq" id="WP_160894824.1">
    <property type="nucleotide sequence ID" value="NZ_WUMU01000015.1"/>
</dbReference>
<dbReference type="InterPro" id="IPR013108">
    <property type="entry name" value="Amidohydro_3"/>
</dbReference>
<feature type="domain" description="Amidohydrolase 3" evidence="1">
    <location>
        <begin position="52"/>
        <end position="395"/>
    </location>
</feature>
<dbReference type="PANTHER" id="PTHR22642">
    <property type="entry name" value="IMIDAZOLONEPROPIONASE"/>
    <property type="match status" value="1"/>
</dbReference>
<proteinExistence type="predicted"/>
<evidence type="ECO:0000259" key="1">
    <source>
        <dbReference type="Pfam" id="PF07969"/>
    </source>
</evidence>
<dbReference type="Proteomes" id="UP000477911">
    <property type="component" value="Unassembled WGS sequence"/>
</dbReference>
<dbReference type="AlphaFoldDB" id="A0A6L7G3V5"/>
<sequence length="405" mass="44296">MTADLLIYNADVVTMDPLLPRATALAIREGRVIALGEEADLRLRFAGAARQIDAGGRQILPGLQDLHIHLQDSGYYTGTMADLYACRSEADLTRALGDFAASHDRDWVFGVGFACGHFSNANLGRAVLDRMVPDRPVLIYGSDLHSACLNSRGCELLGLTAETPDPYNGHFTRRPDGTPTGMLHEQAMYWARDRIGEIPDSAYRFGVQHGQALCHSLGITGIIDPMVQPRHARVYQSMAEDGTLKLRVGGAIHITADEALPEAMARALRMRAAHDHPLFRLHSVKFFIDGVLENRTAAMLEDYADADGGNAPLMFPPEQLNALCIAFDAARFQLHMHVIGDAAVRAGLDGLEAAVRENGRWPALHQMTHLECVRPEDICRLGQLGGVANIQALWARREPSVTEVA</sequence>
<evidence type="ECO:0000313" key="2">
    <source>
        <dbReference type="EMBL" id="MXN18691.1"/>
    </source>
</evidence>
<gene>
    <name evidence="2" type="ORF">GR170_12650</name>
</gene>
<dbReference type="Gene3D" id="2.30.40.10">
    <property type="entry name" value="Urease, subunit C, domain 1"/>
    <property type="match status" value="1"/>
</dbReference>
<organism evidence="2 3">
    <name type="scientific">Pseudooceanicola albus</name>
    <dbReference type="NCBI Taxonomy" id="2692189"/>
    <lineage>
        <taxon>Bacteria</taxon>
        <taxon>Pseudomonadati</taxon>
        <taxon>Pseudomonadota</taxon>
        <taxon>Alphaproteobacteria</taxon>
        <taxon>Rhodobacterales</taxon>
        <taxon>Paracoccaceae</taxon>
        <taxon>Pseudooceanicola</taxon>
    </lineage>
</organism>
<dbReference type="Gene3D" id="3.20.20.140">
    <property type="entry name" value="Metal-dependent hydrolases"/>
    <property type="match status" value="1"/>
</dbReference>
<evidence type="ECO:0000313" key="3">
    <source>
        <dbReference type="Proteomes" id="UP000477911"/>
    </source>
</evidence>
<keyword evidence="3" id="KW-1185">Reference proteome</keyword>
<dbReference type="SUPFAM" id="SSF51556">
    <property type="entry name" value="Metallo-dependent hydrolases"/>
    <property type="match status" value="1"/>
</dbReference>
<dbReference type="Pfam" id="PF07969">
    <property type="entry name" value="Amidohydro_3"/>
    <property type="match status" value="1"/>
</dbReference>
<dbReference type="InterPro" id="IPR011059">
    <property type="entry name" value="Metal-dep_hydrolase_composite"/>
</dbReference>
<dbReference type="EMBL" id="WUMU01000015">
    <property type="protein sequence ID" value="MXN18691.1"/>
    <property type="molecule type" value="Genomic_DNA"/>
</dbReference>
<dbReference type="PANTHER" id="PTHR22642:SF20">
    <property type="entry name" value="AMIDOHYDROLASE 3 DOMAIN-CONTAINING PROTEIN"/>
    <property type="match status" value="1"/>
</dbReference>
<name>A0A6L7G3V5_9RHOB</name>
<dbReference type="GO" id="GO:0016810">
    <property type="term" value="F:hydrolase activity, acting on carbon-nitrogen (but not peptide) bonds"/>
    <property type="evidence" value="ECO:0007669"/>
    <property type="project" value="InterPro"/>
</dbReference>